<keyword evidence="3" id="KW-1185">Reference proteome</keyword>
<dbReference type="EMBL" id="BAAAEN010000002">
    <property type="protein sequence ID" value="GAA0492467.1"/>
    <property type="molecule type" value="Genomic_DNA"/>
</dbReference>
<evidence type="ECO:0000256" key="1">
    <source>
        <dbReference type="SAM" id="MobiDB-lite"/>
    </source>
</evidence>
<name>A0ABN1B8Z5_9BURK</name>
<reference evidence="2 3" key="1">
    <citation type="journal article" date="2019" name="Int. J. Syst. Evol. Microbiol.">
        <title>The Global Catalogue of Microorganisms (GCM) 10K type strain sequencing project: providing services to taxonomists for standard genome sequencing and annotation.</title>
        <authorList>
            <consortium name="The Broad Institute Genomics Platform"/>
            <consortium name="The Broad Institute Genome Sequencing Center for Infectious Disease"/>
            <person name="Wu L."/>
            <person name="Ma J."/>
        </authorList>
    </citation>
    <scope>NUCLEOTIDE SEQUENCE [LARGE SCALE GENOMIC DNA]</scope>
    <source>
        <strain evidence="2 3">JCM 14330</strain>
    </source>
</reference>
<sequence>MSEPRDLLTPTVPREQHQQVRRQRDTYERLYQQTLAELSEVKGKLHVLRESRPDAAALEEAQRQRDEAAIALQALVLSVTGTSSSALKAARLANDWLEGSGLLPKRPGGLP</sequence>
<evidence type="ECO:0000313" key="2">
    <source>
        <dbReference type="EMBL" id="GAA0492467.1"/>
    </source>
</evidence>
<organism evidence="2 3">
    <name type="scientific">Pigmentiphaga daeguensis</name>
    <dbReference type="NCBI Taxonomy" id="414049"/>
    <lineage>
        <taxon>Bacteria</taxon>
        <taxon>Pseudomonadati</taxon>
        <taxon>Pseudomonadota</taxon>
        <taxon>Betaproteobacteria</taxon>
        <taxon>Burkholderiales</taxon>
        <taxon>Alcaligenaceae</taxon>
        <taxon>Pigmentiphaga</taxon>
    </lineage>
</organism>
<gene>
    <name evidence="2" type="ORF">GCM10009097_05190</name>
</gene>
<dbReference type="RefSeq" id="WP_343927084.1">
    <property type="nucleotide sequence ID" value="NZ_BAAAEN010000002.1"/>
</dbReference>
<comment type="caution">
    <text evidence="2">The sequence shown here is derived from an EMBL/GenBank/DDBJ whole genome shotgun (WGS) entry which is preliminary data.</text>
</comment>
<proteinExistence type="predicted"/>
<dbReference type="Proteomes" id="UP001501706">
    <property type="component" value="Unassembled WGS sequence"/>
</dbReference>
<protein>
    <submittedName>
        <fullName evidence="2">Uncharacterized protein</fullName>
    </submittedName>
</protein>
<evidence type="ECO:0000313" key="3">
    <source>
        <dbReference type="Proteomes" id="UP001501706"/>
    </source>
</evidence>
<accession>A0ABN1B8Z5</accession>
<feature type="region of interest" description="Disordered" evidence="1">
    <location>
        <begin position="1"/>
        <end position="22"/>
    </location>
</feature>